<feature type="region of interest" description="Disordered" evidence="1">
    <location>
        <begin position="205"/>
        <end position="227"/>
    </location>
</feature>
<dbReference type="Proteomes" id="UP000326759">
    <property type="component" value="Unassembled WGS sequence"/>
</dbReference>
<dbReference type="AlphaFoldDB" id="A0A5N5TNR4"/>
<proteinExistence type="predicted"/>
<accession>A0A5N5TNR4</accession>
<organism evidence="2 3">
    <name type="scientific">Armadillidium nasatum</name>
    <dbReference type="NCBI Taxonomy" id="96803"/>
    <lineage>
        <taxon>Eukaryota</taxon>
        <taxon>Metazoa</taxon>
        <taxon>Ecdysozoa</taxon>
        <taxon>Arthropoda</taxon>
        <taxon>Crustacea</taxon>
        <taxon>Multicrustacea</taxon>
        <taxon>Malacostraca</taxon>
        <taxon>Eumalacostraca</taxon>
        <taxon>Peracarida</taxon>
        <taxon>Isopoda</taxon>
        <taxon>Oniscidea</taxon>
        <taxon>Crinocheta</taxon>
        <taxon>Armadillidiidae</taxon>
        <taxon>Armadillidium</taxon>
    </lineage>
</organism>
<reference evidence="2 3" key="1">
    <citation type="journal article" date="2019" name="PLoS Biol.">
        <title>Sex chromosomes control vertical transmission of feminizing Wolbachia symbionts in an isopod.</title>
        <authorList>
            <person name="Becking T."/>
            <person name="Chebbi M.A."/>
            <person name="Giraud I."/>
            <person name="Moumen B."/>
            <person name="Laverre T."/>
            <person name="Caubet Y."/>
            <person name="Peccoud J."/>
            <person name="Gilbert C."/>
            <person name="Cordaux R."/>
        </authorList>
    </citation>
    <scope>NUCLEOTIDE SEQUENCE [LARGE SCALE GENOMIC DNA]</scope>
    <source>
        <strain evidence="2">ANa2</strain>
        <tissue evidence="2">Whole body excluding digestive tract and cuticle</tissue>
    </source>
</reference>
<evidence type="ECO:0000313" key="2">
    <source>
        <dbReference type="EMBL" id="KAB7507741.1"/>
    </source>
</evidence>
<gene>
    <name evidence="2" type="ORF">Anas_00257</name>
</gene>
<dbReference type="OrthoDB" id="10481416at2759"/>
<name>A0A5N5TNR4_9CRUS</name>
<sequence length="227" mass="25183">MMGMVPMHHPYMTSMLGSNREFFENSFNENCLDAGAGMWMPHMWEEHHHIQNGTTEEGNGHSAESQQTSVNGTLTSEANSTEMMDTFPFQSQSDYGIASSLNIKSEDKPVPDNFFPSKYNQREYYNKFPKPNFKDSPHYMDTGGVLERNMDVSGEHISEVVSPSSLMSIDSGNIKCKDEALSPSNLLGGMPPLTSPHVQSLSTLLPPFPDANGSNVTSTKEDMEKSM</sequence>
<evidence type="ECO:0000256" key="1">
    <source>
        <dbReference type="SAM" id="MobiDB-lite"/>
    </source>
</evidence>
<keyword evidence="3" id="KW-1185">Reference proteome</keyword>
<evidence type="ECO:0000313" key="3">
    <source>
        <dbReference type="Proteomes" id="UP000326759"/>
    </source>
</evidence>
<protein>
    <submittedName>
        <fullName evidence="2">Uncharacterized protein</fullName>
    </submittedName>
</protein>
<dbReference type="EMBL" id="SEYY01000239">
    <property type="protein sequence ID" value="KAB7507741.1"/>
    <property type="molecule type" value="Genomic_DNA"/>
</dbReference>
<comment type="caution">
    <text evidence="2">The sequence shown here is derived from an EMBL/GenBank/DDBJ whole genome shotgun (WGS) entry which is preliminary data.</text>
</comment>